<dbReference type="Proteomes" id="UP000095645">
    <property type="component" value="Unassembled WGS sequence"/>
</dbReference>
<evidence type="ECO:0000256" key="3">
    <source>
        <dbReference type="ARBA" id="ARBA00023172"/>
    </source>
</evidence>
<dbReference type="RefSeq" id="WP_015533399.1">
    <property type="nucleotide sequence ID" value="NZ_CYZP01000004.1"/>
</dbReference>
<dbReference type="InterPro" id="IPR050090">
    <property type="entry name" value="Tyrosine_recombinase_XerCD"/>
</dbReference>
<evidence type="ECO:0000313" key="5">
    <source>
        <dbReference type="EMBL" id="CUN60272.1"/>
    </source>
</evidence>
<reference evidence="5 7" key="1">
    <citation type="submission" date="2015-09" db="EMBL/GenBank/DDBJ databases">
        <authorList>
            <consortium name="Pathogen Informatics"/>
        </authorList>
    </citation>
    <scope>NUCLEOTIDE SEQUENCE [LARGE SCALE GENOMIC DNA]</scope>
    <source>
        <strain evidence="5 7">2789STDY5834861</strain>
    </source>
</reference>
<proteinExistence type="inferred from homology"/>
<organism evidence="5 7">
    <name type="scientific">Blautia obeum</name>
    <dbReference type="NCBI Taxonomy" id="40520"/>
    <lineage>
        <taxon>Bacteria</taxon>
        <taxon>Bacillati</taxon>
        <taxon>Bacillota</taxon>
        <taxon>Clostridia</taxon>
        <taxon>Lachnospirales</taxon>
        <taxon>Lachnospiraceae</taxon>
        <taxon>Blautia</taxon>
    </lineage>
</organism>
<dbReference type="Gene3D" id="1.10.443.10">
    <property type="entry name" value="Intergrase catalytic core"/>
    <property type="match status" value="1"/>
</dbReference>
<protein>
    <submittedName>
        <fullName evidence="5 6">Recombinase</fullName>
    </submittedName>
</protein>
<accession>A0A173Y825</accession>
<dbReference type="SUPFAM" id="SSF56349">
    <property type="entry name" value="DNA breaking-rejoining enzymes"/>
    <property type="match status" value="1"/>
</dbReference>
<dbReference type="GO" id="GO:0003677">
    <property type="term" value="F:DNA binding"/>
    <property type="evidence" value="ECO:0007669"/>
    <property type="project" value="UniProtKB-KW"/>
</dbReference>
<dbReference type="EMBL" id="CYZP01000004">
    <property type="protein sequence ID" value="CUN60272.1"/>
    <property type="molecule type" value="Genomic_DNA"/>
</dbReference>
<dbReference type="GO" id="GO:0006310">
    <property type="term" value="P:DNA recombination"/>
    <property type="evidence" value="ECO:0007669"/>
    <property type="project" value="UniProtKB-KW"/>
</dbReference>
<evidence type="ECO:0000313" key="7">
    <source>
        <dbReference type="Proteomes" id="UP000095645"/>
    </source>
</evidence>
<dbReference type="AlphaFoldDB" id="A0A173Y825"/>
<dbReference type="GO" id="GO:0015074">
    <property type="term" value="P:DNA integration"/>
    <property type="evidence" value="ECO:0007669"/>
    <property type="project" value="InterPro"/>
</dbReference>
<reference evidence="6 8" key="2">
    <citation type="submission" date="2018-08" db="EMBL/GenBank/DDBJ databases">
        <title>A genome reference for cultivated species of the human gut microbiota.</title>
        <authorList>
            <person name="Zou Y."/>
            <person name="Xue W."/>
            <person name="Luo G."/>
        </authorList>
    </citation>
    <scope>NUCLEOTIDE SEQUENCE [LARGE SCALE GENOMIC DNA]</scope>
    <source>
        <strain evidence="6 8">AF14-23</strain>
    </source>
</reference>
<evidence type="ECO:0000313" key="8">
    <source>
        <dbReference type="Proteomes" id="UP000265828"/>
    </source>
</evidence>
<evidence type="ECO:0000256" key="2">
    <source>
        <dbReference type="ARBA" id="ARBA00023125"/>
    </source>
</evidence>
<dbReference type="InterPro" id="IPR002104">
    <property type="entry name" value="Integrase_catalytic"/>
</dbReference>
<dbReference type="InterPro" id="IPR013762">
    <property type="entry name" value="Integrase-like_cat_sf"/>
</dbReference>
<comment type="similarity">
    <text evidence="1">Belongs to the 'phage' integrase family.</text>
</comment>
<dbReference type="PANTHER" id="PTHR30349">
    <property type="entry name" value="PHAGE INTEGRASE-RELATED"/>
    <property type="match status" value="1"/>
</dbReference>
<dbReference type="PROSITE" id="PS51898">
    <property type="entry name" value="TYR_RECOMBINASE"/>
    <property type="match status" value="1"/>
</dbReference>
<keyword evidence="2" id="KW-0238">DNA-binding</keyword>
<gene>
    <name evidence="5" type="primary">xerD_4</name>
    <name evidence="6" type="ORF">DWW07_07240</name>
    <name evidence="5" type="ORF">ERS852476_00571</name>
</gene>
<evidence type="ECO:0000313" key="6">
    <source>
        <dbReference type="EMBL" id="RGV64631.1"/>
    </source>
</evidence>
<evidence type="ECO:0000256" key="1">
    <source>
        <dbReference type="ARBA" id="ARBA00008857"/>
    </source>
</evidence>
<dbReference type="EMBL" id="QRZI01000004">
    <property type="protein sequence ID" value="RGV64631.1"/>
    <property type="molecule type" value="Genomic_DNA"/>
</dbReference>
<evidence type="ECO:0000259" key="4">
    <source>
        <dbReference type="PROSITE" id="PS51898"/>
    </source>
</evidence>
<keyword evidence="3" id="KW-0233">DNA recombination</keyword>
<sequence>MRRYELEKEREGSTVYFFIRDVETLDIVLLPTKYLMHKIRSKCSPNTVRRSALAILYYLEYIHEKKKELTDVYQMPYVEQTNHFVEFLYWLKAGKHTRDKNHRSPNNGTCNAYLRDVFRFYLFIEEEYQQFGELKVLSYNYFVAVDAVGVKKSIRSKSFKGYLKEEEHKARAAKKDEIVEILKACTNIRDRLLMLLLAETGYRIGEILGIDYSKDIDYQNHIIRVYFREDNENGARAKNAEYRSAKISKDTFGFLNLYIAEYRKLLQHQTSLFVNISGDNIGKPMNVEAVYSMLKRMDKKTGIKITPHMLRHYFGNERRKAGWSLELIQLAYGHRHIQTTINYLDIVDDELLDASQEFYEKHSSLYGIEELL</sequence>
<dbReference type="Proteomes" id="UP000265828">
    <property type="component" value="Unassembled WGS sequence"/>
</dbReference>
<dbReference type="InterPro" id="IPR011010">
    <property type="entry name" value="DNA_brk_join_enz"/>
</dbReference>
<name>A0A173Y825_9FIRM</name>
<dbReference type="PANTHER" id="PTHR30349:SF41">
    <property type="entry name" value="INTEGRASE_RECOMBINASE PROTEIN MJ0367-RELATED"/>
    <property type="match status" value="1"/>
</dbReference>
<dbReference type="Pfam" id="PF00589">
    <property type="entry name" value="Phage_integrase"/>
    <property type="match status" value="1"/>
</dbReference>
<feature type="domain" description="Tyr recombinase" evidence="4">
    <location>
        <begin position="168"/>
        <end position="356"/>
    </location>
</feature>